<evidence type="ECO:0000313" key="27">
    <source>
        <dbReference type="EMBL" id="QAB44028.1"/>
    </source>
</evidence>
<comment type="subunit">
    <text evidence="16">Forms homooligomers. Interacts with host SRC, HCK, FYN, PIK3R3 and GRB2 (via SH3 domain); binding does not activate the kinases. Interacts with host AMBP/bikunin and AMBP/alpha-1-microglobulin peptides. Interacts with host HPX/hemopexin. Interacts (when phosphorylated) with capsid protein ORF2. Interacts with host TSG101; this interaction plays a role in viral release from the host cell. Interacts with host SIRPA; this interaction down-regulates the phosphorylation of host IRF3.</text>
</comment>
<evidence type="ECO:0000256" key="1">
    <source>
        <dbReference type="ARBA" id="ARBA00004133"/>
    </source>
</evidence>
<keyword evidence="7" id="KW-0945">Host-virus interaction</keyword>
<keyword evidence="12" id="KW-1038">Host endoplasmic reticulum</keyword>
<feature type="transmembrane region" description="Helical" evidence="19">
    <location>
        <begin position="38"/>
        <end position="62"/>
    </location>
</feature>
<dbReference type="Proteomes" id="UP000171158">
    <property type="component" value="Genome"/>
</dbReference>
<organismHost>
    <name type="scientific">Sus scrofa</name>
    <name type="common">Pig</name>
    <dbReference type="NCBI Taxonomy" id="9823"/>
</organismHost>
<dbReference type="EMBL" id="MH991994">
    <property type="protein sequence ID" value="QAB43995.1"/>
    <property type="molecule type" value="Genomic_RNA"/>
</dbReference>
<name>A0A060N2X2_HEV</name>
<evidence type="ECO:0000256" key="9">
    <source>
        <dbReference type="ARBA" id="ARBA00022870"/>
    </source>
</evidence>
<organismHost>
    <name type="scientific">Homo sapiens</name>
    <name type="common">Human</name>
    <dbReference type="NCBI Taxonomy" id="9606"/>
</organismHost>
<dbReference type="EMBL" id="MH992000">
    <property type="protein sequence ID" value="QAB44013.1"/>
    <property type="molecule type" value="Genomic_RNA"/>
</dbReference>
<dbReference type="EMBL" id="MH992001">
    <property type="protein sequence ID" value="QAB44016.1"/>
    <property type="molecule type" value="Genomic_RNA"/>
</dbReference>
<evidence type="ECO:0000313" key="21">
    <source>
        <dbReference type="EMBL" id="BAN57594.1"/>
    </source>
</evidence>
<evidence type="ECO:0000256" key="5">
    <source>
        <dbReference type="ARBA" id="ARBA00021183"/>
    </source>
</evidence>
<dbReference type="GO" id="GO:0044423">
    <property type="term" value="C:virion component"/>
    <property type="evidence" value="ECO:0007669"/>
    <property type="project" value="UniProtKB-KW"/>
</dbReference>
<dbReference type="Pfam" id="PF02444">
    <property type="entry name" value="HEV_ORF1"/>
    <property type="match status" value="1"/>
</dbReference>
<evidence type="ECO:0000256" key="7">
    <source>
        <dbReference type="ARBA" id="ARBA00022581"/>
    </source>
</evidence>
<dbReference type="InterPro" id="IPR003384">
    <property type="entry name" value="HEV_Orf2"/>
</dbReference>
<comment type="subcellular location">
    <subcellularLocation>
        <location evidence="3">Host cell membrane</location>
        <topology evidence="3">Lipid-anchor</topology>
    </subcellularLocation>
    <subcellularLocation>
        <location evidence="1">Host cytoplasm</location>
        <location evidence="1">Host cytoskeleton</location>
    </subcellularLocation>
    <subcellularLocation>
        <location evidence="15">Host endoplasmic reticulum membrane</location>
        <topology evidence="15">Lipid-anchor</topology>
    </subcellularLocation>
    <subcellularLocation>
        <location evidence="2">Virion</location>
    </subcellularLocation>
</comment>
<evidence type="ECO:0000313" key="25">
    <source>
        <dbReference type="EMBL" id="QAB44016.1"/>
    </source>
</evidence>
<dbReference type="GO" id="GO:0044163">
    <property type="term" value="C:host cytoskeleton"/>
    <property type="evidence" value="ECO:0007669"/>
    <property type="project" value="UniProtKB-SubCell"/>
</dbReference>
<evidence type="ECO:0000256" key="10">
    <source>
        <dbReference type="ARBA" id="ARBA00023111"/>
    </source>
</evidence>
<keyword evidence="19" id="KW-0812">Transmembrane</keyword>
<organismHost>
    <name type="scientific">Gallus gallus</name>
    <name type="common">Chicken</name>
    <dbReference type="NCBI Taxonomy" id="9031"/>
</organismHost>
<evidence type="ECO:0000256" key="4">
    <source>
        <dbReference type="ARBA" id="ARBA00006619"/>
    </source>
</evidence>
<dbReference type="EMBL" id="MH992006">
    <property type="protein sequence ID" value="QAB44031.1"/>
    <property type="molecule type" value="Genomic_RNA"/>
</dbReference>
<evidence type="ECO:0000256" key="15">
    <source>
        <dbReference type="ARBA" id="ARBA00034477"/>
    </source>
</evidence>
<reference evidence="29 30" key="1">
    <citation type="journal article" date="2013" name="J. Med. Virol.">
        <title>Epidemiological and molecular analyses of a non-seasonal outbreak of acute icteric hepatitis E in Bangladesh.</title>
        <authorList>
            <person name="Harun-Or-Rashid M."/>
            <person name="Akbar S.M."/>
            <person name="Takahashi K."/>
            <person name="Al-Mahtab M."/>
            <person name="Khan M.S."/>
            <person name="Alim M.A."/>
            <person name="Ekram A.R."/>
            <person name="Khan M.M."/>
            <person name="Arai M."/>
            <person name="Mishiro S."/>
        </authorList>
    </citation>
    <scope>NUCLEOTIDE SEQUENCE [LARGE SCALE GENOMIC DNA]</scope>
    <source>
        <strain evidence="20">E11-Ban10</strain>
        <strain evidence="21">E13-Ban10</strain>
    </source>
</reference>
<organismHost>
    <name type="scientific">Saimiri</name>
    <name type="common">squirrel monkeys</name>
    <dbReference type="NCBI Taxonomy" id="9520"/>
</organismHost>
<keyword evidence="19" id="KW-1133">Transmembrane helix</keyword>
<evidence type="ECO:0000313" key="24">
    <source>
        <dbReference type="EMBL" id="QAB44013.1"/>
    </source>
</evidence>
<organismHost>
    <name type="scientific">Bandicota bengalensis</name>
    <name type="common">lesser bandicoot rat</name>
    <dbReference type="NCBI Taxonomy" id="69079"/>
</organismHost>
<organism evidence="21 29">
    <name type="scientific">Hepatitis E virus</name>
    <name type="common">HEV</name>
    <dbReference type="NCBI Taxonomy" id="1678143"/>
    <lineage>
        <taxon>Viruses</taxon>
        <taxon>Riboviria</taxon>
        <taxon>Orthornavirae</taxon>
        <taxon>Kitrinoviricota</taxon>
        <taxon>Alsuviricetes</taxon>
        <taxon>Hepelivirales</taxon>
        <taxon>Hepeviridae</taxon>
        <taxon>Orthohepevirinae</taxon>
        <taxon>Paslahepevirus</taxon>
    </lineage>
</organism>
<evidence type="ECO:0000313" key="20">
    <source>
        <dbReference type="EMBL" id="BAN57591.1"/>
    </source>
</evidence>
<evidence type="ECO:0000256" key="6">
    <source>
        <dbReference type="ARBA" id="ARBA00022511"/>
    </source>
</evidence>
<evidence type="ECO:0000256" key="18">
    <source>
        <dbReference type="SAM" id="MobiDB-lite"/>
    </source>
</evidence>
<evidence type="ECO:0000313" key="29">
    <source>
        <dbReference type="Proteomes" id="UP000167358"/>
    </source>
</evidence>
<evidence type="ECO:0000313" key="23">
    <source>
        <dbReference type="EMBL" id="QAB44007.1"/>
    </source>
</evidence>
<accession>A0A060N2X2</accession>
<dbReference type="GO" id="GO:0044167">
    <property type="term" value="C:host cell endoplasmic reticulum membrane"/>
    <property type="evidence" value="ECO:0007669"/>
    <property type="project" value="UniProtKB-SubCell"/>
</dbReference>
<evidence type="ECO:0000256" key="12">
    <source>
        <dbReference type="ARBA" id="ARBA00023184"/>
    </source>
</evidence>
<evidence type="ECO:0000256" key="16">
    <source>
        <dbReference type="ARBA" id="ARBA00046932"/>
    </source>
</evidence>
<evidence type="ECO:0000256" key="17">
    <source>
        <dbReference type="ARBA" id="ARBA00056415"/>
    </source>
</evidence>
<evidence type="ECO:0000313" key="22">
    <source>
        <dbReference type="EMBL" id="QAB43995.1"/>
    </source>
</evidence>
<dbReference type="EMBL" id="AB720035">
    <property type="protein sequence ID" value="BAN57594.1"/>
    <property type="molecule type" value="Genomic_RNA"/>
</dbReference>
<evidence type="ECO:0000313" key="30">
    <source>
        <dbReference type="Proteomes" id="UP000171158"/>
    </source>
</evidence>
<evidence type="ECO:0000313" key="26">
    <source>
        <dbReference type="EMBL" id="QAB44025.1"/>
    </source>
</evidence>
<organismHost>
    <name type="scientific">Cercopithecus hamlyni</name>
    <name type="common">Owl-faced monkey</name>
    <name type="synonym">Hamlyn's monkey</name>
    <dbReference type="NCBI Taxonomy" id="9536"/>
</organismHost>
<evidence type="ECO:0000256" key="8">
    <source>
        <dbReference type="ARBA" id="ARBA00022844"/>
    </source>
</evidence>
<keyword evidence="6" id="KW-1032">Host cell membrane</keyword>
<reference evidence="22" key="2">
    <citation type="submission" date="2018-09" db="EMBL/GenBank/DDBJ databases">
        <authorList>
            <person name="Rahman M."/>
        </authorList>
    </citation>
    <scope>NUCLEOTIDE SEQUENCE</scope>
    <source>
        <strain evidence="22">BDHEVF034</strain>
        <strain evidence="26">BDHEVM118</strain>
        <strain evidence="23">BDHEVM125</strain>
        <strain evidence="27">BDHEVM127</strain>
        <strain evidence="28">BDHEVM143</strain>
        <strain evidence="24">BDHEVM188</strain>
        <strain evidence="25">BDHEVM198</strain>
    </source>
</reference>
<evidence type="ECO:0000256" key="11">
    <source>
        <dbReference type="ARBA" id="ARBA00023136"/>
    </source>
</evidence>
<organismHost>
    <name type="scientific">Chlorocebus aethiops</name>
    <name type="common">Green monkey</name>
    <name type="synonym">Cercopithecus aethiops</name>
    <dbReference type="NCBI Taxonomy" id="9534"/>
</organismHost>
<dbReference type="EMBL" id="MH992005">
    <property type="protein sequence ID" value="QAB44028.1"/>
    <property type="molecule type" value="Genomic_RNA"/>
</dbReference>
<evidence type="ECO:0000256" key="3">
    <source>
        <dbReference type="ARBA" id="ARBA00004425"/>
    </source>
</evidence>
<comment type="similarity">
    <text evidence="4">Belongs to the hepevirus ORF3 protein family.</text>
</comment>
<dbReference type="EMBL" id="MH992004">
    <property type="protein sequence ID" value="QAB44025.1"/>
    <property type="molecule type" value="Genomic_RNA"/>
</dbReference>
<organismHost>
    <name type="scientific">Callithrix</name>
    <dbReference type="NCBI Taxonomy" id="9481"/>
</organismHost>
<feature type="region of interest" description="Disordered" evidence="18">
    <location>
        <begin position="100"/>
        <end position="123"/>
    </location>
</feature>
<dbReference type="EMBL" id="MH991998">
    <property type="protein sequence ID" value="QAB44007.1"/>
    <property type="molecule type" value="Genomic_RNA"/>
</dbReference>
<keyword evidence="10" id="KW-1037">Host cytoskeleton</keyword>
<organismHost>
    <name type="scientific">Pan troglodytes</name>
    <name type="common">Chimpanzee</name>
    <dbReference type="NCBI Taxonomy" id="9598"/>
</organismHost>
<keyword evidence="14" id="KW-0449">Lipoprotein</keyword>
<comment type="function">
    <text evidence="17">Small multifunctional phosphoprotein involved in virion morphogenesis, egress and counteracting host innate immunity. Plays critical roles in the final steps of viral release by interacting with host TSG101, a member of the vacuolar protein-sorting pathway and using other cellular host proteins involved in vesicle formation pathway. Also acts as a viroporin and forms ion conductive pores allowing viral particle release. Impairs the generation of type I interferon by down-regulating host TLR3 and TLR7 as well as their downstream signaling pathways. Down-regulates the phosphorylation of host IRF3 via the interaction with host SIRP-alpha, thereby inhibiting IFN-I expression. Interacts with host microtubules.</text>
</comment>
<dbReference type="GO" id="GO:0020002">
    <property type="term" value="C:host cell plasma membrane"/>
    <property type="evidence" value="ECO:0007669"/>
    <property type="project" value="UniProtKB-SubCell"/>
</dbReference>
<evidence type="ECO:0000256" key="2">
    <source>
        <dbReference type="ARBA" id="ARBA00004328"/>
    </source>
</evidence>
<keyword evidence="9" id="KW-1043">Host membrane</keyword>
<dbReference type="Proteomes" id="UP000167358">
    <property type="component" value="Genome"/>
</dbReference>
<keyword evidence="8" id="KW-0946">Virion</keyword>
<keyword evidence="11 19" id="KW-0472">Membrane</keyword>
<evidence type="ECO:0000256" key="13">
    <source>
        <dbReference type="ARBA" id="ARBA00023200"/>
    </source>
</evidence>
<keyword evidence="13" id="KW-1035">Host cytoplasm</keyword>
<evidence type="ECO:0000256" key="14">
    <source>
        <dbReference type="ARBA" id="ARBA00023288"/>
    </source>
</evidence>
<proteinExistence type="inferred from homology"/>
<evidence type="ECO:0000313" key="28">
    <source>
        <dbReference type="EMBL" id="QAB44031.1"/>
    </source>
</evidence>
<organismHost>
    <name type="scientific">Mus musculus</name>
    <name type="common">Mouse</name>
    <dbReference type="NCBI Taxonomy" id="10090"/>
</organismHost>
<organismHost>
    <name type="scientific">Macaca</name>
    <name type="common">macaques</name>
    <dbReference type="NCBI Taxonomy" id="9539"/>
</organismHost>
<evidence type="ECO:0000256" key="19">
    <source>
        <dbReference type="SAM" id="Phobius"/>
    </source>
</evidence>
<protein>
    <recommendedName>
        <fullName evidence="5">Protein ORF3</fullName>
    </recommendedName>
</protein>
<sequence length="123" mass="12644">MNNMSSAVPMGSRPCALGLFCCCSSCFCLCCPRHRPVSRLAAVVGGAAAVPAVVSGVTGLILSPSQSPIFIQPTPSPPMSPLRPGLDLVFANPPDHSAPLGVTRPSAPPLPHVVDLPQLGPRR</sequence>
<dbReference type="EMBL" id="AB720034">
    <property type="protein sequence ID" value="BAN57591.1"/>
    <property type="molecule type" value="Genomic_RNA"/>
</dbReference>